<dbReference type="RefSeq" id="WP_106012193.1">
    <property type="nucleotide sequence ID" value="NZ_CP027226.1"/>
</dbReference>
<dbReference type="KEGG" id="fsa:C5Q98_02705"/>
<organism evidence="1 2">
    <name type="scientific">Fastidiosipila sanguinis</name>
    <dbReference type="NCBI Taxonomy" id="236753"/>
    <lineage>
        <taxon>Bacteria</taxon>
        <taxon>Bacillati</taxon>
        <taxon>Bacillota</taxon>
        <taxon>Clostridia</taxon>
        <taxon>Eubacteriales</taxon>
        <taxon>Oscillospiraceae</taxon>
        <taxon>Fastidiosipila</taxon>
    </lineage>
</organism>
<dbReference type="AlphaFoldDB" id="A0A2S0KMH1"/>
<reference evidence="2" key="1">
    <citation type="submission" date="2018-02" db="EMBL/GenBank/DDBJ databases">
        <authorList>
            <person name="Holder M.E."/>
            <person name="Ajami N.J."/>
            <person name="Petrosino J.F."/>
        </authorList>
    </citation>
    <scope>NUCLEOTIDE SEQUENCE [LARGE SCALE GENOMIC DNA]</scope>
    <source>
        <strain evidence="2">CCUG 47711</strain>
    </source>
</reference>
<gene>
    <name evidence="1" type="ORF">C5Q98_02705</name>
</gene>
<sequence>MAKYLSEWKSLSELKTVTDRYTNLDIFKQKIPYEVKAEGDQILWRLNDNLNYLYVEEPKKFTTQFGTFNNYNNGEFHSWLGVNDFPDISESSNEKYIYPNYEDNLIEGNFCDMFDLGEYSYAISNLLHMMVGHLKIIRIDKNIDMLILYDNYNNSNLRYLGRWVNDKGIVLIASGYRFFPKPNNNYELHDTTMLFQIDKLGNCKILKRWNFDLPNVNSIVKVKDYIYVGQNEMITRVKINDGSRSFFVDNSLN</sequence>
<evidence type="ECO:0000313" key="2">
    <source>
        <dbReference type="Proteomes" id="UP000237947"/>
    </source>
</evidence>
<evidence type="ECO:0000313" key="1">
    <source>
        <dbReference type="EMBL" id="AVM42208.1"/>
    </source>
</evidence>
<name>A0A2S0KMH1_9FIRM</name>
<dbReference type="EMBL" id="CP027226">
    <property type="protein sequence ID" value="AVM42208.1"/>
    <property type="molecule type" value="Genomic_DNA"/>
</dbReference>
<accession>A0A2S0KMH1</accession>
<protein>
    <submittedName>
        <fullName evidence="1">Uncharacterized protein</fullName>
    </submittedName>
</protein>
<dbReference type="Proteomes" id="UP000237947">
    <property type="component" value="Chromosome"/>
</dbReference>
<keyword evidence="2" id="KW-1185">Reference proteome</keyword>
<dbReference type="OrthoDB" id="3034947at2"/>
<proteinExistence type="predicted"/>